<protein>
    <submittedName>
        <fullName evidence="1">Uncharacterized protein</fullName>
    </submittedName>
</protein>
<evidence type="ECO:0000313" key="1">
    <source>
        <dbReference type="EMBL" id="CAB4174913.1"/>
    </source>
</evidence>
<organism evidence="1">
    <name type="scientific">uncultured Caudovirales phage</name>
    <dbReference type="NCBI Taxonomy" id="2100421"/>
    <lineage>
        <taxon>Viruses</taxon>
        <taxon>Duplodnaviria</taxon>
        <taxon>Heunggongvirae</taxon>
        <taxon>Uroviricota</taxon>
        <taxon>Caudoviricetes</taxon>
        <taxon>Peduoviridae</taxon>
        <taxon>Maltschvirus</taxon>
        <taxon>Maltschvirus maltsch</taxon>
    </lineage>
</organism>
<dbReference type="EMBL" id="LR796923">
    <property type="protein sequence ID" value="CAB4174913.1"/>
    <property type="molecule type" value="Genomic_DNA"/>
</dbReference>
<name>A0A6J5PT65_9CAUD</name>
<reference evidence="1" key="1">
    <citation type="submission" date="2020-05" db="EMBL/GenBank/DDBJ databases">
        <authorList>
            <person name="Chiriac C."/>
            <person name="Salcher M."/>
            <person name="Ghai R."/>
            <person name="Kavagutti S V."/>
        </authorList>
    </citation>
    <scope>NUCLEOTIDE SEQUENCE</scope>
</reference>
<gene>
    <name evidence="1" type="ORF">UFOVP972_90</name>
</gene>
<sequence>MKANVKELMMNAKAALAKGNKDVASDQLNMGIVVLSRLTQEGETHTEGASVNRWKERFWFELESNDLMED</sequence>
<proteinExistence type="predicted"/>
<accession>A0A6J5PT65</accession>